<dbReference type="InterPro" id="IPR036633">
    <property type="entry name" value="Prn/Lys/Arg_de-COase_C_sf"/>
</dbReference>
<organism evidence="7 8">
    <name type="scientific">Desulforamulus putei DSM 12395</name>
    <dbReference type="NCBI Taxonomy" id="1121429"/>
    <lineage>
        <taxon>Bacteria</taxon>
        <taxon>Bacillati</taxon>
        <taxon>Bacillota</taxon>
        <taxon>Clostridia</taxon>
        <taxon>Eubacteriales</taxon>
        <taxon>Peptococcaceae</taxon>
        <taxon>Desulforamulus</taxon>
    </lineage>
</organism>
<gene>
    <name evidence="7" type="ORF">SAMN02745133_01864</name>
</gene>
<dbReference type="Proteomes" id="UP000184148">
    <property type="component" value="Unassembled WGS sequence"/>
</dbReference>
<dbReference type="Gene3D" id="3.40.640.10">
    <property type="entry name" value="Type I PLP-dependent aspartate aminotransferase-like (Major domain)"/>
    <property type="match status" value="1"/>
</dbReference>
<evidence type="ECO:0000256" key="1">
    <source>
        <dbReference type="ARBA" id="ARBA00001933"/>
    </source>
</evidence>
<dbReference type="AlphaFoldDB" id="A0A1M4Z242"/>
<dbReference type="InterPro" id="IPR008286">
    <property type="entry name" value="Prn/Lys/Arg_de-COase_C"/>
</dbReference>
<proteinExistence type="inferred from homology"/>
<dbReference type="EMBL" id="FQUY01000012">
    <property type="protein sequence ID" value="SHF11802.1"/>
    <property type="molecule type" value="Genomic_DNA"/>
</dbReference>
<keyword evidence="3" id="KW-0210">Decarboxylase</keyword>
<dbReference type="SUPFAM" id="SSF55904">
    <property type="entry name" value="Ornithine decarboxylase C-terminal domain"/>
    <property type="match status" value="1"/>
</dbReference>
<dbReference type="PROSITE" id="PS00703">
    <property type="entry name" value="OKR_DC_1"/>
    <property type="match status" value="1"/>
</dbReference>
<protein>
    <submittedName>
        <fullName evidence="7">Arginine decarboxylase</fullName>
    </submittedName>
</protein>
<evidence type="ECO:0000256" key="5">
    <source>
        <dbReference type="ARBA" id="ARBA00023239"/>
    </source>
</evidence>
<dbReference type="Pfam" id="PF01276">
    <property type="entry name" value="OKR_DC_1"/>
    <property type="match status" value="1"/>
</dbReference>
<dbReference type="GO" id="GO:0016831">
    <property type="term" value="F:carboxy-lyase activity"/>
    <property type="evidence" value="ECO:0007669"/>
    <property type="project" value="UniProtKB-KW"/>
</dbReference>
<evidence type="ECO:0000259" key="6">
    <source>
        <dbReference type="PROSITE" id="PS00703"/>
    </source>
</evidence>
<dbReference type="Pfam" id="PF03711">
    <property type="entry name" value="OKR_DC_1_C"/>
    <property type="match status" value="1"/>
</dbReference>
<comment type="similarity">
    <text evidence="2">Belongs to the Orn/Lys/Arg decarboxylase class-I family.</text>
</comment>
<evidence type="ECO:0000313" key="7">
    <source>
        <dbReference type="EMBL" id="SHF11802.1"/>
    </source>
</evidence>
<sequence length="482" mass="51635">MTQQRAPLWEALVKHLTAPGAQFHIPGHRSGEAIPPEFLQLAGPGMFRMDLTEIPGLDDLHNPQGAIAEAMELAAGAYGADKSFFLVNGTSCGLMALILACCGPGDKIIVPRNAHRSVVSGLILSGAIPVYYQPAVLDDFACLAGPDVLQIKKLLSENRDVKAVLAVNPTYYGVAGDIASLSAVCHGAGVPLLVDEAHGAHLRFHPELPPDALSCGADAVVQSTHKTGGSLTQSSMLHLKGKRVDHGRVAEALRMLQSTSPSYLLMVSLDVARRQLALKGRELLDKSLRLAGWCRDKLSKMQGVRVLSRERLGAAGAAFLDPTRLTISLLPSGLTGYRTAELLHHRYHVHVEMADAAGVVAVISLGANEEDCRRLFRAIEELVVTEAGAPLHLPEPPRLPPPVVALAPREAWQKPGQYVSLENSLGMICGETVAVYPPGIPVICPGEVIEQPVLDYLLEVRQRGLHVQGPGDGKLRKLRVLV</sequence>
<dbReference type="InterPro" id="IPR015424">
    <property type="entry name" value="PyrdxlP-dep_Trfase"/>
</dbReference>
<dbReference type="PANTHER" id="PTHR43277">
    <property type="entry name" value="ARGININE DECARBOXYLASE"/>
    <property type="match status" value="1"/>
</dbReference>
<reference evidence="8" key="1">
    <citation type="submission" date="2016-11" db="EMBL/GenBank/DDBJ databases">
        <authorList>
            <person name="Varghese N."/>
            <person name="Submissions S."/>
        </authorList>
    </citation>
    <scope>NUCLEOTIDE SEQUENCE [LARGE SCALE GENOMIC DNA]</scope>
    <source>
        <strain evidence="8">DSM 12395</strain>
    </source>
</reference>
<dbReference type="STRING" id="1121429.SAMN02745133_01864"/>
<feature type="domain" description="Orn/Lys/Arg decarboxylases family 1 pyridoxal-P attachment site" evidence="6">
    <location>
        <begin position="221"/>
        <end position="235"/>
    </location>
</feature>
<keyword evidence="5" id="KW-0456">Lyase</keyword>
<dbReference type="RefSeq" id="WP_073239045.1">
    <property type="nucleotide sequence ID" value="NZ_FQUY01000012.1"/>
</dbReference>
<dbReference type="PANTHER" id="PTHR43277:SF4">
    <property type="entry name" value="ARGININE DECARBOXYLASE"/>
    <property type="match status" value="1"/>
</dbReference>
<evidence type="ECO:0000256" key="3">
    <source>
        <dbReference type="ARBA" id="ARBA00022793"/>
    </source>
</evidence>
<evidence type="ECO:0000256" key="4">
    <source>
        <dbReference type="ARBA" id="ARBA00022898"/>
    </source>
</evidence>
<accession>A0A1M4Z242</accession>
<dbReference type="CDD" id="cd00615">
    <property type="entry name" value="Orn_deC_like"/>
    <property type="match status" value="1"/>
</dbReference>
<evidence type="ECO:0000313" key="8">
    <source>
        <dbReference type="Proteomes" id="UP000184148"/>
    </source>
</evidence>
<dbReference type="InterPro" id="IPR015421">
    <property type="entry name" value="PyrdxlP-dep_Trfase_major"/>
</dbReference>
<keyword evidence="4" id="KW-0663">Pyridoxal phosphate</keyword>
<keyword evidence="8" id="KW-1185">Reference proteome</keyword>
<comment type="cofactor">
    <cofactor evidence="1">
        <name>pyridoxal 5'-phosphate</name>
        <dbReference type="ChEBI" id="CHEBI:597326"/>
    </cofactor>
</comment>
<dbReference type="InterPro" id="IPR000310">
    <property type="entry name" value="Orn/Lys/Arg_deCO2ase_major_dom"/>
</dbReference>
<dbReference type="OrthoDB" id="9815233at2"/>
<dbReference type="InterPro" id="IPR052357">
    <property type="entry name" value="Orn_Lys_Arg_decarboxylase-I"/>
</dbReference>
<evidence type="ECO:0000256" key="2">
    <source>
        <dbReference type="ARBA" id="ARBA00010671"/>
    </source>
</evidence>
<name>A0A1M4Z242_9FIRM</name>
<dbReference type="SUPFAM" id="SSF53383">
    <property type="entry name" value="PLP-dependent transferases"/>
    <property type="match status" value="1"/>
</dbReference>
<dbReference type="Gene3D" id="3.90.105.10">
    <property type="entry name" value="Molybdopterin biosynthesis moea protein, domain 2"/>
    <property type="match status" value="1"/>
</dbReference>